<evidence type="ECO:0000313" key="2">
    <source>
        <dbReference type="EMBL" id="RCJ30105.1"/>
    </source>
</evidence>
<accession>A0A367R121</accession>
<name>A0A367R121_NOSPU</name>
<dbReference type="Proteomes" id="UP000252085">
    <property type="component" value="Unassembled WGS sequence"/>
</dbReference>
<dbReference type="Pfam" id="PF18406">
    <property type="entry name" value="DUF1281_C"/>
    <property type="match status" value="1"/>
</dbReference>
<proteinExistence type="predicted"/>
<comment type="caution">
    <text evidence="2">The sequence shown here is derived from an EMBL/GenBank/DDBJ whole genome shotgun (WGS) entry which is preliminary data.</text>
</comment>
<evidence type="ECO:0000259" key="1">
    <source>
        <dbReference type="Pfam" id="PF18406"/>
    </source>
</evidence>
<evidence type="ECO:0000313" key="3">
    <source>
        <dbReference type="Proteomes" id="UP000252085"/>
    </source>
</evidence>
<gene>
    <name evidence="2" type="ORF">A6769_34320</name>
</gene>
<organism evidence="2 3">
    <name type="scientific">Nostoc punctiforme NIES-2108</name>
    <dbReference type="NCBI Taxonomy" id="1356359"/>
    <lineage>
        <taxon>Bacteria</taxon>
        <taxon>Bacillati</taxon>
        <taxon>Cyanobacteriota</taxon>
        <taxon>Cyanophyceae</taxon>
        <taxon>Nostocales</taxon>
        <taxon>Nostocaceae</taxon>
        <taxon>Nostoc</taxon>
    </lineage>
</organism>
<dbReference type="AlphaFoldDB" id="A0A367R121"/>
<sequence length="226" mass="26086">MSNSVENYLTVEGSNQSVKAFFEQANTNQSLFDFHAFVPMPPDVFQGDLGTEEQQMYPGEQNWYEWSISNWGTITNGFTVVHQPPFVQFRTVWSVPLPVLLAASEQFPDLKFTNEWIEETLEAAGRFILQNGQIWLDESEIYEMWSNKQSKYIHPLNLKYCFSKYITYLKEFAQEEGDDSPYAFYLSASDGIGAFWGLAHISKFLLKSISKRTTNLKPMVFEDTDS</sequence>
<reference evidence="2 3" key="1">
    <citation type="submission" date="2016-04" db="EMBL/GenBank/DDBJ databases">
        <authorList>
            <person name="Evans L.H."/>
            <person name="Alamgir A."/>
            <person name="Owens N."/>
            <person name="Weber N.D."/>
            <person name="Virtaneva K."/>
            <person name="Barbian K."/>
            <person name="Babar A."/>
            <person name="Rosenke K."/>
        </authorList>
    </citation>
    <scope>NUCLEOTIDE SEQUENCE [LARGE SCALE GENOMIC DNA]</scope>
    <source>
        <strain evidence="2">NIES-2108</strain>
    </source>
</reference>
<dbReference type="InterPro" id="IPR041329">
    <property type="entry name" value="YubB_C"/>
</dbReference>
<feature type="domain" description="YubB ferredoxin-like" evidence="1">
    <location>
        <begin position="87"/>
        <end position="135"/>
    </location>
</feature>
<dbReference type="EMBL" id="LXQE01000192">
    <property type="protein sequence ID" value="RCJ30105.1"/>
    <property type="molecule type" value="Genomic_DNA"/>
</dbReference>
<protein>
    <recommendedName>
        <fullName evidence="1">YubB ferredoxin-like domain-containing protein</fullName>
    </recommendedName>
</protein>